<feature type="transmembrane region" description="Helical" evidence="1">
    <location>
        <begin position="79"/>
        <end position="99"/>
    </location>
</feature>
<keyword evidence="3" id="KW-0378">Hydrolase</keyword>
<keyword evidence="1" id="KW-0812">Transmembrane</keyword>
<dbReference type="GO" id="GO:0004519">
    <property type="term" value="F:endonuclease activity"/>
    <property type="evidence" value="ECO:0007669"/>
    <property type="project" value="UniProtKB-KW"/>
</dbReference>
<reference evidence="3 4" key="1">
    <citation type="submission" date="2024-04" db="EMBL/GenBank/DDBJ databases">
        <title>Isolation of an actinomycete strain from pig manure.</title>
        <authorList>
            <person name="Gong T."/>
            <person name="Yu Z."/>
            <person name="An M."/>
            <person name="Wei C."/>
            <person name="Yang W."/>
            <person name="Liu L."/>
        </authorList>
    </citation>
    <scope>NUCLEOTIDE SEQUENCE [LARGE SCALE GENOMIC DNA]</scope>
    <source>
        <strain evidence="3 4">ZF39</strain>
    </source>
</reference>
<dbReference type="Gene3D" id="3.60.10.10">
    <property type="entry name" value="Endonuclease/exonuclease/phosphatase"/>
    <property type="match status" value="1"/>
</dbReference>
<proteinExistence type="predicted"/>
<organism evidence="3 4">
    <name type="scientific">Ammonicoccus fulvus</name>
    <dbReference type="NCBI Taxonomy" id="3138240"/>
    <lineage>
        <taxon>Bacteria</taxon>
        <taxon>Bacillati</taxon>
        <taxon>Actinomycetota</taxon>
        <taxon>Actinomycetes</taxon>
        <taxon>Propionibacteriales</taxon>
        <taxon>Propionibacteriaceae</taxon>
        <taxon>Ammonicoccus</taxon>
    </lineage>
</organism>
<protein>
    <submittedName>
        <fullName evidence="3">Endonuclease/exonuclease/phosphatase family protein</fullName>
    </submittedName>
</protein>
<evidence type="ECO:0000313" key="3">
    <source>
        <dbReference type="EMBL" id="XAN07077.1"/>
    </source>
</evidence>
<dbReference type="Proteomes" id="UP001442841">
    <property type="component" value="Chromosome"/>
</dbReference>
<keyword evidence="3" id="KW-0255">Endonuclease</keyword>
<dbReference type="EMBL" id="CP154795">
    <property type="protein sequence ID" value="XAN07077.1"/>
    <property type="molecule type" value="Genomic_DNA"/>
</dbReference>
<feature type="transmembrane region" description="Helical" evidence="1">
    <location>
        <begin position="51"/>
        <end position="72"/>
    </location>
</feature>
<evidence type="ECO:0000259" key="2">
    <source>
        <dbReference type="Pfam" id="PF03372"/>
    </source>
</evidence>
<dbReference type="InterPro" id="IPR005135">
    <property type="entry name" value="Endo/exonuclease/phosphatase"/>
</dbReference>
<feature type="domain" description="Endonuclease/exonuclease/phosphatase" evidence="2">
    <location>
        <begin position="113"/>
        <end position="316"/>
    </location>
</feature>
<evidence type="ECO:0000313" key="4">
    <source>
        <dbReference type="Proteomes" id="UP001442841"/>
    </source>
</evidence>
<accession>A0ABZ3FNU2</accession>
<dbReference type="Pfam" id="PF03372">
    <property type="entry name" value="Exo_endo_phos"/>
    <property type="match status" value="1"/>
</dbReference>
<dbReference type="SUPFAM" id="SSF56219">
    <property type="entry name" value="DNase I-like"/>
    <property type="match status" value="1"/>
</dbReference>
<keyword evidence="4" id="KW-1185">Reference proteome</keyword>
<dbReference type="InterPro" id="IPR036691">
    <property type="entry name" value="Endo/exonu/phosph_ase_sf"/>
</dbReference>
<keyword evidence="1" id="KW-1133">Transmembrane helix</keyword>
<keyword evidence="3" id="KW-0540">Nuclease</keyword>
<sequence>MRISVHRGFLAGLLILLALALSGGALAALALGISPRLQLLSTRTVQAASFVHLGLVGWIGGMLTIVLAARLVRRPGLAALALPLALGALWQATWIVPYYTTNTVAHRTPLTVATINVQDGRADLDGLTAQLQTADVIVIVEHTDAARERLADRGLTESHPHAVHVGNGVGGTSIYSRLPLEDLGAGPTVFGSPVVRLDHPDGPLTLIAAHPVNPMGGAELWAEDAAALRAVILAHADGPVVVAGDLNAIDRHATMRPLLTTDGFRSTADLTGAGFPRTWPTREHGPFPVLGIDYVLVNAPLTAVSHRTFTVTGTDHVGIIAQVALRA</sequence>
<name>A0ABZ3FNU2_9ACTN</name>
<dbReference type="RefSeq" id="WP_425308531.1">
    <property type="nucleotide sequence ID" value="NZ_CP154795.1"/>
</dbReference>
<gene>
    <name evidence="3" type="ORF">AADG42_07130</name>
</gene>
<keyword evidence="1" id="KW-0472">Membrane</keyword>
<evidence type="ECO:0000256" key="1">
    <source>
        <dbReference type="SAM" id="Phobius"/>
    </source>
</evidence>